<reference evidence="2" key="1">
    <citation type="journal article" date="2019" name="Int. J. Syst. Evol. Microbiol.">
        <title>The Global Catalogue of Microorganisms (GCM) 10K type strain sequencing project: providing services to taxonomists for standard genome sequencing and annotation.</title>
        <authorList>
            <consortium name="The Broad Institute Genomics Platform"/>
            <consortium name="The Broad Institute Genome Sequencing Center for Infectious Disease"/>
            <person name="Wu L."/>
            <person name="Ma J."/>
        </authorList>
    </citation>
    <scope>NUCLEOTIDE SEQUENCE [LARGE SCALE GENOMIC DNA]</scope>
    <source>
        <strain evidence="2">KCTC 3913</strain>
    </source>
</reference>
<name>A0ABW5RLY4_9BACI</name>
<dbReference type="Pfam" id="PF20074">
    <property type="entry name" value="DUF6470"/>
    <property type="match status" value="1"/>
</dbReference>
<dbReference type="InterPro" id="IPR045527">
    <property type="entry name" value="DUF6470"/>
</dbReference>
<gene>
    <name evidence="1" type="ORF">ACFSUL_00950</name>
</gene>
<organism evidence="1 2">
    <name type="scientific">Bacillus seohaeanensis</name>
    <dbReference type="NCBI Taxonomy" id="284580"/>
    <lineage>
        <taxon>Bacteria</taxon>
        <taxon>Bacillati</taxon>
        <taxon>Bacillota</taxon>
        <taxon>Bacilli</taxon>
        <taxon>Bacillales</taxon>
        <taxon>Bacillaceae</taxon>
        <taxon>Bacillus</taxon>
    </lineage>
</organism>
<accession>A0ABW5RLY4</accession>
<evidence type="ECO:0000313" key="2">
    <source>
        <dbReference type="Proteomes" id="UP001597506"/>
    </source>
</evidence>
<dbReference type="Proteomes" id="UP001597506">
    <property type="component" value="Unassembled WGS sequence"/>
</dbReference>
<protein>
    <submittedName>
        <fullName evidence="1">DUF6470 family protein</fullName>
    </submittedName>
</protein>
<proteinExistence type="predicted"/>
<sequence length="184" mass="20600">MQLPQIQMQSTPAILGIEKSNARLHIQQSHAQMELQQPKATMEMKRLPPKLNIDQTQAWADMNLKSILRRNEEAAAEGNQAWMQYLAKTAQEGSELMKIENGGGAIAAQAKRNGQLPKHEFGLGFIPSPFSVKINYQPGDVQINVQPQKVISSITPQKPVINYQQGSVNYHLKQQNSLQIDFVT</sequence>
<keyword evidence="2" id="KW-1185">Reference proteome</keyword>
<dbReference type="RefSeq" id="WP_377931846.1">
    <property type="nucleotide sequence ID" value="NZ_JBHUMF010000002.1"/>
</dbReference>
<evidence type="ECO:0000313" key="1">
    <source>
        <dbReference type="EMBL" id="MFD2679311.1"/>
    </source>
</evidence>
<dbReference type="EMBL" id="JBHUMF010000002">
    <property type="protein sequence ID" value="MFD2679311.1"/>
    <property type="molecule type" value="Genomic_DNA"/>
</dbReference>
<comment type="caution">
    <text evidence="1">The sequence shown here is derived from an EMBL/GenBank/DDBJ whole genome shotgun (WGS) entry which is preliminary data.</text>
</comment>